<organism evidence="2 3">
    <name type="scientific">Candidatus Nomurabacteria bacterium RIFCSPLOWO2_01_FULL_40_18</name>
    <dbReference type="NCBI Taxonomy" id="1801773"/>
    <lineage>
        <taxon>Bacteria</taxon>
        <taxon>Candidatus Nomuraibacteriota</taxon>
    </lineage>
</organism>
<protein>
    <recommendedName>
        <fullName evidence="4">Type II secretion system protein GspG C-terminal domain-containing protein</fullName>
    </recommendedName>
</protein>
<keyword evidence="1" id="KW-0812">Transmembrane</keyword>
<dbReference type="NCBIfam" id="TIGR02532">
    <property type="entry name" value="IV_pilin_GFxxxE"/>
    <property type="match status" value="1"/>
</dbReference>
<keyword evidence="1" id="KW-0472">Membrane</keyword>
<dbReference type="EMBL" id="MFUX01000020">
    <property type="protein sequence ID" value="OGI94508.1"/>
    <property type="molecule type" value="Genomic_DNA"/>
</dbReference>
<evidence type="ECO:0000256" key="1">
    <source>
        <dbReference type="SAM" id="Phobius"/>
    </source>
</evidence>
<dbReference type="STRING" id="1801773.A3A03_02310"/>
<gene>
    <name evidence="2" type="ORF">A3A03_02310</name>
</gene>
<evidence type="ECO:0008006" key="4">
    <source>
        <dbReference type="Google" id="ProtNLM"/>
    </source>
</evidence>
<evidence type="ECO:0000313" key="3">
    <source>
        <dbReference type="Proteomes" id="UP000176629"/>
    </source>
</evidence>
<name>A0A1F6XKF5_9BACT</name>
<dbReference type="Proteomes" id="UP000176629">
    <property type="component" value="Unassembled WGS sequence"/>
</dbReference>
<keyword evidence="1" id="KW-1133">Transmembrane helix</keyword>
<dbReference type="InterPro" id="IPR045584">
    <property type="entry name" value="Pilin-like"/>
</dbReference>
<dbReference type="SUPFAM" id="SSF54523">
    <property type="entry name" value="Pili subunits"/>
    <property type="match status" value="1"/>
</dbReference>
<dbReference type="InterPro" id="IPR012902">
    <property type="entry name" value="N_methyl_site"/>
</dbReference>
<dbReference type="Gene3D" id="3.30.700.10">
    <property type="entry name" value="Glycoprotein, Type 4 Pilin"/>
    <property type="match status" value="1"/>
</dbReference>
<feature type="transmembrane region" description="Helical" evidence="1">
    <location>
        <begin position="12"/>
        <end position="33"/>
    </location>
</feature>
<sequence>MRKISKNKGFTLIEILIVIGIIAILATIVIIAINPAKQFAQARNAQRIANVNAILNAIGQRIADNKGIFAGEFSVGGNDYICGVLPNPAEDVTDTMAVNDTDETGNLGCLVPTYIPALPMEPLGSSADQYTVVLTTTSRVEVCAPEAENETAVPDSAVICVIR</sequence>
<dbReference type="AlphaFoldDB" id="A0A1F6XKF5"/>
<dbReference type="Pfam" id="PF07963">
    <property type="entry name" value="N_methyl"/>
    <property type="match status" value="1"/>
</dbReference>
<comment type="caution">
    <text evidence="2">The sequence shown here is derived from an EMBL/GenBank/DDBJ whole genome shotgun (WGS) entry which is preliminary data.</text>
</comment>
<accession>A0A1F6XKF5</accession>
<dbReference type="PROSITE" id="PS00409">
    <property type="entry name" value="PROKAR_NTER_METHYL"/>
    <property type="match status" value="1"/>
</dbReference>
<proteinExistence type="predicted"/>
<reference evidence="2 3" key="1">
    <citation type="journal article" date="2016" name="Nat. Commun.">
        <title>Thousands of microbial genomes shed light on interconnected biogeochemical processes in an aquifer system.</title>
        <authorList>
            <person name="Anantharaman K."/>
            <person name="Brown C.T."/>
            <person name="Hug L.A."/>
            <person name="Sharon I."/>
            <person name="Castelle C.J."/>
            <person name="Probst A.J."/>
            <person name="Thomas B.C."/>
            <person name="Singh A."/>
            <person name="Wilkins M.J."/>
            <person name="Karaoz U."/>
            <person name="Brodie E.L."/>
            <person name="Williams K.H."/>
            <person name="Hubbard S.S."/>
            <person name="Banfield J.F."/>
        </authorList>
    </citation>
    <scope>NUCLEOTIDE SEQUENCE [LARGE SCALE GENOMIC DNA]</scope>
</reference>
<evidence type="ECO:0000313" key="2">
    <source>
        <dbReference type="EMBL" id="OGI94508.1"/>
    </source>
</evidence>